<organism evidence="2 3">
    <name type="scientific">Blautia parvula</name>
    <dbReference type="NCBI Taxonomy" id="2877527"/>
    <lineage>
        <taxon>Bacteria</taxon>
        <taxon>Bacillati</taxon>
        <taxon>Bacillota</taxon>
        <taxon>Clostridia</taxon>
        <taxon>Lachnospirales</taxon>
        <taxon>Lachnospiraceae</taxon>
        <taxon>Blautia</taxon>
    </lineage>
</organism>
<proteinExistence type="predicted"/>
<dbReference type="Proteomes" id="UP001600941">
    <property type="component" value="Unassembled WGS sequence"/>
</dbReference>
<keyword evidence="3" id="KW-1185">Reference proteome</keyword>
<feature type="region of interest" description="Disordered" evidence="1">
    <location>
        <begin position="39"/>
        <end position="59"/>
    </location>
</feature>
<protein>
    <recommendedName>
        <fullName evidence="4">Tyr recombinase domain-containing protein</fullName>
    </recommendedName>
</protein>
<evidence type="ECO:0000313" key="2">
    <source>
        <dbReference type="EMBL" id="GAA6500663.1"/>
    </source>
</evidence>
<feature type="compositionally biased region" description="Polar residues" evidence="1">
    <location>
        <begin position="44"/>
        <end position="59"/>
    </location>
</feature>
<gene>
    <name evidence="2" type="ORF">K340107D12_34790</name>
</gene>
<dbReference type="EMBL" id="BAABZQ010000001">
    <property type="protein sequence ID" value="GAA6500663.1"/>
    <property type="molecule type" value="Genomic_DNA"/>
</dbReference>
<evidence type="ECO:0000256" key="1">
    <source>
        <dbReference type="SAM" id="MobiDB-lite"/>
    </source>
</evidence>
<evidence type="ECO:0000313" key="3">
    <source>
        <dbReference type="Proteomes" id="UP001600941"/>
    </source>
</evidence>
<comment type="caution">
    <text evidence="2">The sequence shown here is derived from an EMBL/GenBank/DDBJ whole genome shotgun (WGS) entry which is preliminary data.</text>
</comment>
<name>A0ABQ0BVU8_9FIRM</name>
<sequence>MNVDGWSLEEIRRWLGHTSKETTLKYIFNPYRQDEMKEKRKKTSILQNNKNCLQNNDSF</sequence>
<accession>A0ABQ0BVU8</accession>
<reference evidence="2 3" key="1">
    <citation type="submission" date="2024-04" db="EMBL/GenBank/DDBJ databases">
        <title>Defined microbial consortia suppress multidrug-resistant proinflammatory Enterobacteriaceae via ecological control.</title>
        <authorList>
            <person name="Furuichi M."/>
            <person name="Kawaguchi T."/>
            <person name="Pust M."/>
            <person name="Yasuma K."/>
            <person name="Plichta D."/>
            <person name="Hasegawa N."/>
            <person name="Ohya T."/>
            <person name="Bhattarai S."/>
            <person name="Sasajima S."/>
            <person name="Aoto Y."/>
            <person name="Tuganbaev T."/>
            <person name="Yaginuma M."/>
            <person name="Ueda M."/>
            <person name="Okahashi N."/>
            <person name="Amafuji K."/>
            <person name="Kiridooshi Y."/>
            <person name="Sugita K."/>
            <person name="Strazar M."/>
            <person name="Skelly A."/>
            <person name="Suda W."/>
            <person name="Hattori M."/>
            <person name="Nakamoto N."/>
            <person name="Caballero S."/>
            <person name="Norman J."/>
            <person name="Olle B."/>
            <person name="Tanoue T."/>
            <person name="Arita M."/>
            <person name="Bucci V."/>
            <person name="Atarashi K."/>
            <person name="Xavier R."/>
            <person name="Honda K."/>
        </authorList>
    </citation>
    <scope>NUCLEOTIDE SEQUENCE [LARGE SCALE GENOMIC DNA]</scope>
    <source>
        <strain evidence="3">k34-0107-D12</strain>
    </source>
</reference>
<evidence type="ECO:0008006" key="4">
    <source>
        <dbReference type="Google" id="ProtNLM"/>
    </source>
</evidence>